<dbReference type="Proteomes" id="UP000245697">
    <property type="component" value="Unassembled WGS sequence"/>
</dbReference>
<comment type="caution">
    <text evidence="1">The sequence shown here is derived from an EMBL/GenBank/DDBJ whole genome shotgun (WGS) entry which is preliminary data.</text>
</comment>
<proteinExistence type="predicted"/>
<dbReference type="EMBL" id="QGGR01000056">
    <property type="protein sequence ID" value="PWK27223.1"/>
    <property type="molecule type" value="Genomic_DNA"/>
</dbReference>
<dbReference type="AlphaFoldDB" id="A0A316E8Y9"/>
<sequence>MTKANSSKATKSSSRLHEIMRWRSEANMGKVGALVAAGIVASGVVIGPAVPASAGADDKTVRIYNQTNDIVELAIAGGAGQVAIFTSEGWYAIPNGEFRDFTGKFMRLQSPNGSTWPFPQTETSEFCVKSAAFTVYNPGSVPSCESAGGRMATFSAVPDFEGTYHHTMRYS</sequence>
<evidence type="ECO:0000313" key="2">
    <source>
        <dbReference type="Proteomes" id="UP000245697"/>
    </source>
</evidence>
<accession>A0A316E8Y9</accession>
<organism evidence="1 2">
    <name type="scientific">Actinoplanes xinjiangensis</name>
    <dbReference type="NCBI Taxonomy" id="512350"/>
    <lineage>
        <taxon>Bacteria</taxon>
        <taxon>Bacillati</taxon>
        <taxon>Actinomycetota</taxon>
        <taxon>Actinomycetes</taxon>
        <taxon>Micromonosporales</taxon>
        <taxon>Micromonosporaceae</taxon>
        <taxon>Actinoplanes</taxon>
    </lineage>
</organism>
<gene>
    <name evidence="1" type="ORF">BC793_1565</name>
</gene>
<evidence type="ECO:0000313" key="1">
    <source>
        <dbReference type="EMBL" id="PWK27223.1"/>
    </source>
</evidence>
<keyword evidence="2" id="KW-1185">Reference proteome</keyword>
<name>A0A316E8Y9_9ACTN</name>
<protein>
    <submittedName>
        <fullName evidence="1">Uncharacterized protein DUF1036</fullName>
    </submittedName>
</protein>
<dbReference type="RefSeq" id="WP_109603280.1">
    <property type="nucleotide sequence ID" value="NZ_BONA01000118.1"/>
</dbReference>
<reference evidence="1 2" key="1">
    <citation type="submission" date="2018-05" db="EMBL/GenBank/DDBJ databases">
        <title>Genomic Encyclopedia of Archaeal and Bacterial Type Strains, Phase II (KMG-II): from individual species to whole genera.</title>
        <authorList>
            <person name="Goeker M."/>
        </authorList>
    </citation>
    <scope>NUCLEOTIDE SEQUENCE [LARGE SCALE GENOMIC DNA]</scope>
    <source>
        <strain evidence="1 2">DSM 45184</strain>
    </source>
</reference>